<evidence type="ECO:0000259" key="2">
    <source>
        <dbReference type="Pfam" id="PF13439"/>
    </source>
</evidence>
<dbReference type="Pfam" id="PF13439">
    <property type="entry name" value="Glyco_transf_4"/>
    <property type="match status" value="1"/>
</dbReference>
<organism evidence="3 4">
    <name type="scientific">Bradyrhizobium sacchari</name>
    <dbReference type="NCBI Taxonomy" id="1399419"/>
    <lineage>
        <taxon>Bacteria</taxon>
        <taxon>Pseudomonadati</taxon>
        <taxon>Pseudomonadota</taxon>
        <taxon>Alphaproteobacteria</taxon>
        <taxon>Hyphomicrobiales</taxon>
        <taxon>Nitrobacteraceae</taxon>
        <taxon>Bradyrhizobium</taxon>
    </lineage>
</organism>
<evidence type="ECO:0000313" key="4">
    <source>
        <dbReference type="Proteomes" id="UP000315914"/>
    </source>
</evidence>
<reference evidence="3 4" key="1">
    <citation type="submission" date="2019-06" db="EMBL/GenBank/DDBJ databases">
        <title>Genomic Encyclopedia of Type Strains, Phase IV (KMG-V): Genome sequencing to study the core and pangenomes of soil and plant-associated prokaryotes.</title>
        <authorList>
            <person name="Whitman W."/>
        </authorList>
    </citation>
    <scope>NUCLEOTIDE SEQUENCE [LARGE SCALE GENOMIC DNA]</scope>
    <source>
        <strain evidence="3 4">BR 10556</strain>
    </source>
</reference>
<dbReference type="STRING" id="1399419.A5906_07665"/>
<protein>
    <submittedName>
        <fullName evidence="3">Glycosyltransferase involved in cell wall biosynthesis</fullName>
    </submittedName>
</protein>
<keyword evidence="3" id="KW-0808">Transferase</keyword>
<dbReference type="AlphaFoldDB" id="A0A560KL59"/>
<feature type="domain" description="Glycosyl transferase family 1" evidence="1">
    <location>
        <begin position="169"/>
        <end position="311"/>
    </location>
</feature>
<dbReference type="Proteomes" id="UP000315914">
    <property type="component" value="Unassembled WGS sequence"/>
</dbReference>
<dbReference type="Pfam" id="PF00534">
    <property type="entry name" value="Glycos_transf_1"/>
    <property type="match status" value="1"/>
</dbReference>
<dbReference type="InterPro" id="IPR028098">
    <property type="entry name" value="Glyco_trans_4-like_N"/>
</dbReference>
<dbReference type="Gene3D" id="3.40.50.2000">
    <property type="entry name" value="Glycogen Phosphorylase B"/>
    <property type="match status" value="2"/>
</dbReference>
<evidence type="ECO:0000259" key="1">
    <source>
        <dbReference type="Pfam" id="PF00534"/>
    </source>
</evidence>
<keyword evidence="4" id="KW-1185">Reference proteome</keyword>
<dbReference type="RefSeq" id="WP_080138766.1">
    <property type="nucleotide sequence ID" value="NZ_LWIG01000033.1"/>
</dbReference>
<dbReference type="PANTHER" id="PTHR12526:SF595">
    <property type="entry name" value="BLL5217 PROTEIN"/>
    <property type="match status" value="1"/>
</dbReference>
<name>A0A560KL59_9BRAD</name>
<gene>
    <name evidence="3" type="ORF">FBZ95_101387</name>
</gene>
<dbReference type="InterPro" id="IPR001296">
    <property type="entry name" value="Glyco_trans_1"/>
</dbReference>
<accession>A0A560KL59</accession>
<dbReference type="GO" id="GO:0016757">
    <property type="term" value="F:glycosyltransferase activity"/>
    <property type="evidence" value="ECO:0007669"/>
    <property type="project" value="InterPro"/>
</dbReference>
<sequence>MRIAQLAPLAESVPPKLYGGTERVVAWLVDELVKLGHDVTLFASGDSRTTGKLHAVWPRALRLGRRGADPSAACTMLMEAIAKRARDFDVIHAHIDWLHLPLLSRLGVPFLTTMHGRLDLPGLPDVVRQFPDASFVSISDHQRLPLPDAKWSGTIQHGLPSELLRPFHEEGSYLAFLGRLTADKGPEDAIRIARAARMPLRIAAKIPRAETAYFKKHLEPQIDGETIQLVGEVDDVKKQPFLGGAAALLFPIDWPEPFGLVMIEAMACGTPVIAYRSGSVPEVIEHGLTGFIVENEEQAVKAVGELGKLDRRRVRARFEQRFTARRMARQYEGRYSELVGAAAGKFDTERLEI</sequence>
<dbReference type="CDD" id="cd03802">
    <property type="entry name" value="GT4_AviGT4-like"/>
    <property type="match status" value="1"/>
</dbReference>
<dbReference type="SUPFAM" id="SSF53756">
    <property type="entry name" value="UDP-Glycosyltransferase/glycogen phosphorylase"/>
    <property type="match status" value="1"/>
</dbReference>
<comment type="caution">
    <text evidence="3">The sequence shown here is derived from an EMBL/GenBank/DDBJ whole genome shotgun (WGS) entry which is preliminary data.</text>
</comment>
<dbReference type="OrthoDB" id="9801573at2"/>
<dbReference type="PANTHER" id="PTHR12526">
    <property type="entry name" value="GLYCOSYLTRANSFERASE"/>
    <property type="match status" value="1"/>
</dbReference>
<feature type="domain" description="Glycosyltransferase subfamily 4-like N-terminal" evidence="2">
    <location>
        <begin position="18"/>
        <end position="119"/>
    </location>
</feature>
<proteinExistence type="predicted"/>
<evidence type="ECO:0000313" key="3">
    <source>
        <dbReference type="EMBL" id="TWB83946.1"/>
    </source>
</evidence>
<dbReference type="EMBL" id="VITW01000001">
    <property type="protein sequence ID" value="TWB83946.1"/>
    <property type="molecule type" value="Genomic_DNA"/>
</dbReference>